<evidence type="ECO:0000313" key="1">
    <source>
        <dbReference type="EMBL" id="CAB5225788.1"/>
    </source>
</evidence>
<sequence length="105" mass="11902">VDAITDALRKGMTRKDSCSVADISEETFAQWRRKYPEFLNAIEKAEGKAAFHAVDVIRSAMDSGVWQAAAWWLERRRKAEWSLRTETVGADGSPLEIVIRYADID</sequence>
<accession>A0A6J7X5D1</accession>
<gene>
    <name evidence="1" type="ORF">UFOVP757_1</name>
</gene>
<evidence type="ECO:0008006" key="2">
    <source>
        <dbReference type="Google" id="ProtNLM"/>
    </source>
</evidence>
<name>A0A6J7X5D1_9CAUD</name>
<proteinExistence type="predicted"/>
<feature type="non-terminal residue" evidence="1">
    <location>
        <position position="1"/>
    </location>
</feature>
<dbReference type="Gene3D" id="1.10.10.60">
    <property type="entry name" value="Homeodomain-like"/>
    <property type="match status" value="1"/>
</dbReference>
<reference evidence="1" key="1">
    <citation type="submission" date="2020-05" db="EMBL/GenBank/DDBJ databases">
        <authorList>
            <person name="Chiriac C."/>
            <person name="Salcher M."/>
            <person name="Ghai R."/>
            <person name="Kavagutti S V."/>
        </authorList>
    </citation>
    <scope>NUCLEOTIDE SEQUENCE</scope>
</reference>
<organism evidence="1">
    <name type="scientific">uncultured Caudovirales phage</name>
    <dbReference type="NCBI Taxonomy" id="2100421"/>
    <lineage>
        <taxon>Viruses</taxon>
        <taxon>Duplodnaviria</taxon>
        <taxon>Heunggongvirae</taxon>
        <taxon>Uroviricota</taxon>
        <taxon>Caudoviricetes</taxon>
        <taxon>Peduoviridae</taxon>
        <taxon>Maltschvirus</taxon>
        <taxon>Maltschvirus maltsch</taxon>
    </lineage>
</organism>
<dbReference type="EMBL" id="LR798355">
    <property type="protein sequence ID" value="CAB5225788.1"/>
    <property type="molecule type" value="Genomic_DNA"/>
</dbReference>
<protein>
    <recommendedName>
        <fullName evidence="2">Terminase</fullName>
    </recommendedName>
</protein>